<dbReference type="EMBL" id="JBHLWB010000007">
    <property type="protein sequence ID" value="MFC0309463.1"/>
    <property type="molecule type" value="Genomic_DNA"/>
</dbReference>
<gene>
    <name evidence="1" type="ORF">ACFFHK_07035</name>
</gene>
<name>A0ABV6H1V6_9PAST</name>
<comment type="caution">
    <text evidence="1">The sequence shown here is derived from an EMBL/GenBank/DDBJ whole genome shotgun (WGS) entry which is preliminary data.</text>
</comment>
<organism evidence="1 2">
    <name type="scientific">Gallibacterium trehalosifermentans</name>
    <dbReference type="NCBI Taxonomy" id="516935"/>
    <lineage>
        <taxon>Bacteria</taxon>
        <taxon>Pseudomonadati</taxon>
        <taxon>Pseudomonadota</taxon>
        <taxon>Gammaproteobacteria</taxon>
        <taxon>Pasteurellales</taxon>
        <taxon>Pasteurellaceae</taxon>
        <taxon>Gallibacterium</taxon>
    </lineage>
</organism>
<sequence>KWLTPFVPYISALKDGVLRHESDKILKGSLVSCPNGEKIFRQKTSNFSEFYEEKYQFFAARKILTE</sequence>
<reference evidence="1 2" key="1">
    <citation type="submission" date="2024-09" db="EMBL/GenBank/DDBJ databases">
        <authorList>
            <person name="Sun Q."/>
            <person name="Mori K."/>
        </authorList>
    </citation>
    <scope>NUCLEOTIDE SEQUENCE [LARGE SCALE GENOMIC DNA]</scope>
    <source>
        <strain evidence="1 2">CCM 7539</strain>
    </source>
</reference>
<evidence type="ECO:0000313" key="2">
    <source>
        <dbReference type="Proteomes" id="UP001589767"/>
    </source>
</evidence>
<evidence type="ECO:0000313" key="1">
    <source>
        <dbReference type="EMBL" id="MFC0309463.1"/>
    </source>
</evidence>
<keyword evidence="2" id="KW-1185">Reference proteome</keyword>
<protein>
    <submittedName>
        <fullName evidence="1">Uncharacterized protein</fullName>
    </submittedName>
</protein>
<accession>A0ABV6H1V6</accession>
<feature type="non-terminal residue" evidence="1">
    <location>
        <position position="1"/>
    </location>
</feature>
<proteinExistence type="predicted"/>
<dbReference type="Proteomes" id="UP001589767">
    <property type="component" value="Unassembled WGS sequence"/>
</dbReference>
<dbReference type="RefSeq" id="WP_382370945.1">
    <property type="nucleotide sequence ID" value="NZ_JBHLWB010000007.1"/>
</dbReference>